<dbReference type="Proteomes" id="UP000315377">
    <property type="component" value="Chromosome"/>
</dbReference>
<dbReference type="PROSITE" id="PS50883">
    <property type="entry name" value="EAL"/>
    <property type="match status" value="1"/>
</dbReference>
<dbReference type="SMART" id="SM00052">
    <property type="entry name" value="EAL"/>
    <property type="match status" value="1"/>
</dbReference>
<dbReference type="CDD" id="cd01948">
    <property type="entry name" value="EAL"/>
    <property type="match status" value="1"/>
</dbReference>
<dbReference type="GeneID" id="76996939"/>
<reference evidence="3 4" key="1">
    <citation type="submission" date="2019-07" db="EMBL/GenBank/DDBJ databases">
        <title>Paenibacillus thiaminolyticus NRRL B-4156.</title>
        <authorList>
            <person name="Hehnly C."/>
            <person name="Zhang L."/>
        </authorList>
    </citation>
    <scope>NUCLEOTIDE SEQUENCE [LARGE SCALE GENOMIC DNA]</scope>
    <source>
        <strain evidence="3 4">NRRL B-4156</strain>
    </source>
</reference>
<keyword evidence="5" id="KW-1185">Reference proteome</keyword>
<dbReference type="Pfam" id="PF00563">
    <property type="entry name" value="EAL"/>
    <property type="match status" value="1"/>
</dbReference>
<dbReference type="SUPFAM" id="SSF141868">
    <property type="entry name" value="EAL domain-like"/>
    <property type="match status" value="1"/>
</dbReference>
<reference evidence="2 5" key="2">
    <citation type="submission" date="2022-05" db="EMBL/GenBank/DDBJ databases">
        <title>Genome Sequencing of Bee-Associated Microbes.</title>
        <authorList>
            <person name="Dunlap C."/>
        </authorList>
    </citation>
    <scope>NUCLEOTIDE SEQUENCE [LARGE SCALE GENOMIC DNA]</scope>
    <source>
        <strain evidence="2 5">NRRL B-14613</strain>
    </source>
</reference>
<dbReference type="Gene3D" id="3.20.20.450">
    <property type="entry name" value="EAL domain"/>
    <property type="match status" value="1"/>
</dbReference>
<name>A0AAP9DUC4_PANTH</name>
<dbReference type="PANTHER" id="PTHR33121">
    <property type="entry name" value="CYCLIC DI-GMP PHOSPHODIESTERASE PDEF"/>
    <property type="match status" value="1"/>
</dbReference>
<dbReference type="InterPro" id="IPR050706">
    <property type="entry name" value="Cyclic-di-GMP_PDE-like"/>
</dbReference>
<feature type="domain" description="EAL" evidence="1">
    <location>
        <begin position="1"/>
        <end position="218"/>
    </location>
</feature>
<dbReference type="PANTHER" id="PTHR33121:SF76">
    <property type="entry name" value="SIGNALING PROTEIN"/>
    <property type="match status" value="1"/>
</dbReference>
<evidence type="ECO:0000259" key="1">
    <source>
        <dbReference type="PROSITE" id="PS50883"/>
    </source>
</evidence>
<dbReference type="GO" id="GO:0071111">
    <property type="term" value="F:cyclic-guanylate-specific phosphodiesterase activity"/>
    <property type="evidence" value="ECO:0007669"/>
    <property type="project" value="InterPro"/>
</dbReference>
<evidence type="ECO:0000313" key="4">
    <source>
        <dbReference type="Proteomes" id="UP000315377"/>
    </source>
</evidence>
<protein>
    <submittedName>
        <fullName evidence="3">EAL domain-containing protein</fullName>
    </submittedName>
</protein>
<evidence type="ECO:0000313" key="2">
    <source>
        <dbReference type="EMBL" id="MCY9610099.1"/>
    </source>
</evidence>
<organism evidence="3 4">
    <name type="scientific">Paenibacillus thiaminolyticus</name>
    <name type="common">Bacillus thiaminolyticus</name>
    <dbReference type="NCBI Taxonomy" id="49283"/>
    <lineage>
        <taxon>Bacteria</taxon>
        <taxon>Bacillati</taxon>
        <taxon>Bacillota</taxon>
        <taxon>Bacilli</taxon>
        <taxon>Bacillales</taxon>
        <taxon>Paenibacillaceae</taxon>
        <taxon>Paenibacillus</taxon>
    </lineage>
</organism>
<dbReference type="Proteomes" id="UP001209276">
    <property type="component" value="Unassembled WGS sequence"/>
</dbReference>
<dbReference type="RefSeq" id="WP_087443419.1">
    <property type="nucleotide sequence ID" value="NZ_CABMNB010000033.1"/>
</dbReference>
<dbReference type="EMBL" id="JAMDMM010000049">
    <property type="protein sequence ID" value="MCY9610099.1"/>
    <property type="molecule type" value="Genomic_DNA"/>
</dbReference>
<dbReference type="AlphaFoldDB" id="A0AAP9DUC4"/>
<dbReference type="EMBL" id="CP041405">
    <property type="protein sequence ID" value="QDM44354.1"/>
    <property type="molecule type" value="Genomic_DNA"/>
</dbReference>
<proteinExistence type="predicted"/>
<dbReference type="InterPro" id="IPR035919">
    <property type="entry name" value="EAL_sf"/>
</dbReference>
<accession>A0AAP9DUC4</accession>
<evidence type="ECO:0000313" key="5">
    <source>
        <dbReference type="Proteomes" id="UP001209276"/>
    </source>
</evidence>
<sequence length="218" mass="24867">MPLRRTLEIYPVFQPIVDKQLSIIGYESFIRGTDSGKALAKLLSSSHEDMECINAIDLQCKAMALEQYSGHLPLFLNSHPFSSDPLPESLPYHNQYPLIIELTEHTAIQDEQLILSHITRLSAAGIQFAIDDFGFGHISLPFILRLRPKYIKLAKEVVRACEDDSILKFTEKLMHPFQDMGIQIIAEGIETEQQFQRMQRLADGFQGYWISEPKASFL</sequence>
<gene>
    <name evidence="3" type="ORF">FLT43_13305</name>
    <name evidence="2" type="ORF">M5W83_23360</name>
</gene>
<evidence type="ECO:0000313" key="3">
    <source>
        <dbReference type="EMBL" id="QDM44354.1"/>
    </source>
</evidence>
<dbReference type="InterPro" id="IPR001633">
    <property type="entry name" value="EAL_dom"/>
</dbReference>